<gene>
    <name evidence="2" type="ORF">RJ641_036518</name>
</gene>
<organism evidence="2 3">
    <name type="scientific">Dillenia turbinata</name>
    <dbReference type="NCBI Taxonomy" id="194707"/>
    <lineage>
        <taxon>Eukaryota</taxon>
        <taxon>Viridiplantae</taxon>
        <taxon>Streptophyta</taxon>
        <taxon>Embryophyta</taxon>
        <taxon>Tracheophyta</taxon>
        <taxon>Spermatophyta</taxon>
        <taxon>Magnoliopsida</taxon>
        <taxon>eudicotyledons</taxon>
        <taxon>Gunneridae</taxon>
        <taxon>Pentapetalae</taxon>
        <taxon>Dilleniales</taxon>
        <taxon>Dilleniaceae</taxon>
        <taxon>Dillenia</taxon>
    </lineage>
</organism>
<dbReference type="AlphaFoldDB" id="A0AAN8VHE3"/>
<proteinExistence type="predicted"/>
<keyword evidence="2" id="KW-0808">Transferase</keyword>
<protein>
    <submittedName>
        <fullName evidence="2">Reverse transcriptase, RNA-dependent DNA polymerase</fullName>
    </submittedName>
</protein>
<keyword evidence="2" id="KW-0695">RNA-directed DNA polymerase</keyword>
<keyword evidence="2" id="KW-0548">Nucleotidyltransferase</keyword>
<dbReference type="GO" id="GO:0003964">
    <property type="term" value="F:RNA-directed DNA polymerase activity"/>
    <property type="evidence" value="ECO:0007669"/>
    <property type="project" value="UniProtKB-KW"/>
</dbReference>
<sequence>MLEKMPFDMLDNVPLSGWRNVDSRELKGFMFEKIDEIQGMKAERCAYTAIGIMTWCGDMLSRAGCLWLVALRLDDIIVAGSNKDKIEKLKALLNDKFKLRDLANLKYFLGLDIARSKTGISTCQTKYILQLLEEYGVLVAKPSAVQCEINQKLTHSDETKLTDLPITEN</sequence>
<dbReference type="InterPro" id="IPR013103">
    <property type="entry name" value="RVT_2"/>
</dbReference>
<dbReference type="Proteomes" id="UP001370490">
    <property type="component" value="Unassembled WGS sequence"/>
</dbReference>
<name>A0AAN8VHE3_9MAGN</name>
<comment type="caution">
    <text evidence="2">The sequence shown here is derived from an EMBL/GenBank/DDBJ whole genome shotgun (WGS) entry which is preliminary data.</text>
</comment>
<keyword evidence="3" id="KW-1185">Reference proteome</keyword>
<evidence type="ECO:0000259" key="1">
    <source>
        <dbReference type="Pfam" id="PF07727"/>
    </source>
</evidence>
<dbReference type="EMBL" id="JBAMMX010000009">
    <property type="protein sequence ID" value="KAK6933624.1"/>
    <property type="molecule type" value="Genomic_DNA"/>
</dbReference>
<evidence type="ECO:0000313" key="2">
    <source>
        <dbReference type="EMBL" id="KAK6933624.1"/>
    </source>
</evidence>
<reference evidence="2 3" key="1">
    <citation type="submission" date="2023-12" db="EMBL/GenBank/DDBJ databases">
        <title>A high-quality genome assembly for Dillenia turbinata (Dilleniales).</title>
        <authorList>
            <person name="Chanderbali A."/>
        </authorList>
    </citation>
    <scope>NUCLEOTIDE SEQUENCE [LARGE SCALE GENOMIC DNA]</scope>
    <source>
        <strain evidence="2">LSX21</strain>
        <tissue evidence="2">Leaf</tissue>
    </source>
</reference>
<accession>A0AAN8VHE3</accession>
<evidence type="ECO:0000313" key="3">
    <source>
        <dbReference type="Proteomes" id="UP001370490"/>
    </source>
</evidence>
<feature type="domain" description="Reverse transcriptase Ty1/copia-type" evidence="1">
    <location>
        <begin position="67"/>
        <end position="143"/>
    </location>
</feature>
<dbReference type="Pfam" id="PF07727">
    <property type="entry name" value="RVT_2"/>
    <property type="match status" value="1"/>
</dbReference>